<organism evidence="2">
    <name type="scientific">uncultured Caudovirales phage</name>
    <dbReference type="NCBI Taxonomy" id="2100421"/>
    <lineage>
        <taxon>Viruses</taxon>
        <taxon>Duplodnaviria</taxon>
        <taxon>Heunggongvirae</taxon>
        <taxon>Uroviricota</taxon>
        <taxon>Caudoviricetes</taxon>
        <taxon>Peduoviridae</taxon>
        <taxon>Maltschvirus</taxon>
        <taxon>Maltschvirus maltsch</taxon>
    </lineage>
</organism>
<protein>
    <submittedName>
        <fullName evidence="2">Uncharacterized protein</fullName>
    </submittedName>
</protein>
<sequence length="172" mass="20457">QNEIEYAFRNFSEADWGKNFNLNALDSVLKPYLSLRKELVQFEKEPVKTLPNASQEISEKEMIKEVEEYLNRDELNLNFLPGYLYEYCEKLGLVHYNKEEKLSILEEAKNQRRNILANYAKTNKIDDIIAFNQFCNMVKVDELDETEKLRVKELAKKIAFKKYYEKNRPAKT</sequence>
<dbReference type="EMBL" id="LR798266">
    <property type="protein sequence ID" value="CAB5218833.1"/>
    <property type="molecule type" value="Genomic_DNA"/>
</dbReference>
<proteinExistence type="predicted"/>
<gene>
    <name evidence="2" type="ORF">UFOVP215_50</name>
</gene>
<evidence type="ECO:0000313" key="2">
    <source>
        <dbReference type="EMBL" id="CAB5218833.1"/>
    </source>
</evidence>
<name>A0A6J7WUC1_9CAUD</name>
<feature type="coiled-coil region" evidence="1">
    <location>
        <begin position="98"/>
        <end position="125"/>
    </location>
</feature>
<feature type="non-terminal residue" evidence="2">
    <location>
        <position position="1"/>
    </location>
</feature>
<reference evidence="2" key="1">
    <citation type="submission" date="2020-05" db="EMBL/GenBank/DDBJ databases">
        <authorList>
            <person name="Chiriac C."/>
            <person name="Salcher M."/>
            <person name="Ghai R."/>
            <person name="Kavagutti S V."/>
        </authorList>
    </citation>
    <scope>NUCLEOTIDE SEQUENCE</scope>
</reference>
<evidence type="ECO:0000256" key="1">
    <source>
        <dbReference type="SAM" id="Coils"/>
    </source>
</evidence>
<keyword evidence="1" id="KW-0175">Coiled coil</keyword>
<accession>A0A6J7WUC1</accession>